<keyword evidence="12" id="KW-1185">Reference proteome</keyword>
<dbReference type="Gene3D" id="2.70.70.10">
    <property type="entry name" value="Glucose Permease (Domain IIA)"/>
    <property type="match status" value="1"/>
</dbReference>
<protein>
    <submittedName>
        <fullName evidence="11">Peptidase M23</fullName>
    </submittedName>
</protein>
<dbReference type="InterPro" id="IPR045834">
    <property type="entry name" value="Csd3_N2"/>
</dbReference>
<dbReference type="GO" id="GO:0006508">
    <property type="term" value="P:proteolysis"/>
    <property type="evidence" value="ECO:0007669"/>
    <property type="project" value="UniProtKB-KW"/>
</dbReference>
<comment type="cofactor">
    <cofactor evidence="1">
        <name>Zn(2+)</name>
        <dbReference type="ChEBI" id="CHEBI:29105"/>
    </cofactor>
</comment>
<evidence type="ECO:0000313" key="12">
    <source>
        <dbReference type="Proteomes" id="UP000239709"/>
    </source>
</evidence>
<proteinExistence type="predicted"/>
<dbReference type="PANTHER" id="PTHR21666">
    <property type="entry name" value="PEPTIDASE-RELATED"/>
    <property type="match status" value="1"/>
</dbReference>
<keyword evidence="3" id="KW-0645">Protease</keyword>
<evidence type="ECO:0000259" key="10">
    <source>
        <dbReference type="Pfam" id="PF19425"/>
    </source>
</evidence>
<dbReference type="Gene3D" id="3.10.450.350">
    <property type="match status" value="2"/>
</dbReference>
<evidence type="ECO:0000256" key="6">
    <source>
        <dbReference type="ARBA" id="ARBA00022833"/>
    </source>
</evidence>
<evidence type="ECO:0000256" key="7">
    <source>
        <dbReference type="ARBA" id="ARBA00023049"/>
    </source>
</evidence>
<keyword evidence="6" id="KW-0862">Zinc</keyword>
<keyword evidence="8" id="KW-1133">Transmembrane helix</keyword>
<dbReference type="EMBL" id="CP027666">
    <property type="protein sequence ID" value="AVO32886.1"/>
    <property type="molecule type" value="Genomic_DNA"/>
</dbReference>
<dbReference type="SUPFAM" id="SSF51261">
    <property type="entry name" value="Duplicated hybrid motif"/>
    <property type="match status" value="1"/>
</dbReference>
<evidence type="ECO:0000256" key="5">
    <source>
        <dbReference type="ARBA" id="ARBA00022801"/>
    </source>
</evidence>
<dbReference type="RefSeq" id="WP_106701029.1">
    <property type="nucleotide sequence ID" value="NZ_CP027666.1"/>
</dbReference>
<keyword evidence="8" id="KW-0812">Transmembrane</keyword>
<evidence type="ECO:0000256" key="4">
    <source>
        <dbReference type="ARBA" id="ARBA00022723"/>
    </source>
</evidence>
<evidence type="ECO:0000256" key="1">
    <source>
        <dbReference type="ARBA" id="ARBA00001947"/>
    </source>
</evidence>
<keyword evidence="8" id="KW-0472">Membrane</keyword>
<name>A0A2S0MAP2_9BURK</name>
<dbReference type="GO" id="GO:0046872">
    <property type="term" value="F:metal ion binding"/>
    <property type="evidence" value="ECO:0007669"/>
    <property type="project" value="UniProtKB-KW"/>
</dbReference>
<keyword evidence="7" id="KW-0482">Metalloprotease</keyword>
<feature type="domain" description="Csd3-like second N-terminal" evidence="10">
    <location>
        <begin position="197"/>
        <end position="315"/>
    </location>
</feature>
<dbReference type="InterPro" id="IPR050570">
    <property type="entry name" value="Cell_wall_metabolism_enzyme"/>
</dbReference>
<dbReference type="AlphaFoldDB" id="A0A2S0MAP2"/>
<keyword evidence="4" id="KW-0479">Metal-binding</keyword>
<dbReference type="GO" id="GO:0030313">
    <property type="term" value="C:cell envelope"/>
    <property type="evidence" value="ECO:0007669"/>
    <property type="project" value="UniProtKB-SubCell"/>
</dbReference>
<dbReference type="GO" id="GO:0004222">
    <property type="term" value="F:metalloendopeptidase activity"/>
    <property type="evidence" value="ECO:0007669"/>
    <property type="project" value="TreeGrafter"/>
</dbReference>
<dbReference type="Proteomes" id="UP000239709">
    <property type="component" value="Chromosome"/>
</dbReference>
<comment type="subcellular location">
    <subcellularLocation>
        <location evidence="2">Cell envelope</location>
    </subcellularLocation>
</comment>
<keyword evidence="5" id="KW-0378">Hydrolase</keyword>
<reference evidence="11 12" key="1">
    <citation type="submission" date="2018-03" db="EMBL/GenBank/DDBJ databases">
        <title>Genome sequencing of Ottowia sp.</title>
        <authorList>
            <person name="Kim S.-J."/>
            <person name="Heo J."/>
            <person name="Kwon S.-W."/>
        </authorList>
    </citation>
    <scope>NUCLEOTIDE SEQUENCE [LARGE SCALE GENOMIC DNA]</scope>
    <source>
        <strain evidence="11 12">KADR8-3</strain>
    </source>
</reference>
<dbReference type="InterPro" id="IPR011055">
    <property type="entry name" value="Dup_hybrid_motif"/>
</dbReference>
<dbReference type="OrthoDB" id="9815245at2"/>
<accession>A0A2S0MAP2</accession>
<feature type="transmembrane region" description="Helical" evidence="8">
    <location>
        <begin position="38"/>
        <end position="60"/>
    </location>
</feature>
<feature type="domain" description="M23ase beta-sheet core" evidence="9">
    <location>
        <begin position="328"/>
        <end position="423"/>
    </location>
</feature>
<evidence type="ECO:0000256" key="2">
    <source>
        <dbReference type="ARBA" id="ARBA00004196"/>
    </source>
</evidence>
<evidence type="ECO:0000259" key="9">
    <source>
        <dbReference type="Pfam" id="PF01551"/>
    </source>
</evidence>
<evidence type="ECO:0000313" key="11">
    <source>
        <dbReference type="EMBL" id="AVO32886.1"/>
    </source>
</evidence>
<dbReference type="KEGG" id="otk:C6570_00380"/>
<evidence type="ECO:0000256" key="3">
    <source>
        <dbReference type="ARBA" id="ARBA00022670"/>
    </source>
</evidence>
<dbReference type="PANTHER" id="PTHR21666:SF288">
    <property type="entry name" value="CELL DIVISION PROTEIN YTFB"/>
    <property type="match status" value="1"/>
</dbReference>
<sequence length="467" mass="50787">MNQPCRDLFSGTSPRVKQELISTGLALADFVHRHPKRITAVIAAVLLGGGGGAFAVASLAPTAPSEPLRLVAESVPSPQLESQADLLDTHRFTLYRSEQTRAADSPETLLRRLGLADPAAAAFLRKDAVVRQALFGRGTAGRTVTAEATDRLELQTLRTHWIEDDSDSHFKRLVVDKTADGFTARVETAPLVASQRLTSGVIRGTLYAATDEANLPDTVTKQLTEIFESNVDFHRGLRRGDRFSVVYESLEADGETIRAGRILSAEMVNRGKTFQAIWFTEAGANKGAYYSFDGQSLRKAYLAAPMEFTRMSSGFGMRDHPVLGYRREHRGVDYAAPTGTPVRTVGDGRVEFAGVQNGYGNVVFVKHRNTRDTTVYAHLSRIDVKTGDNVMQGERIGAVGQTGVATGPHLHFEFRINNEPQDPAEILAEQRESVPVSPGGRAAFAKLSANMKLQLSSASNITASTFE</sequence>
<dbReference type="InterPro" id="IPR016047">
    <property type="entry name" value="M23ase_b-sheet_dom"/>
</dbReference>
<dbReference type="Pfam" id="PF19425">
    <property type="entry name" value="Csd3_N2"/>
    <property type="match status" value="1"/>
</dbReference>
<organism evidence="11 12">
    <name type="scientific">Ottowia oryzae</name>
    <dbReference type="NCBI Taxonomy" id="2109914"/>
    <lineage>
        <taxon>Bacteria</taxon>
        <taxon>Pseudomonadati</taxon>
        <taxon>Pseudomonadota</taxon>
        <taxon>Betaproteobacteria</taxon>
        <taxon>Burkholderiales</taxon>
        <taxon>Comamonadaceae</taxon>
        <taxon>Ottowia</taxon>
    </lineage>
</organism>
<evidence type="ECO:0000256" key="8">
    <source>
        <dbReference type="SAM" id="Phobius"/>
    </source>
</evidence>
<gene>
    <name evidence="11" type="ORF">C6570_00380</name>
</gene>
<dbReference type="CDD" id="cd12797">
    <property type="entry name" value="M23_peptidase"/>
    <property type="match status" value="1"/>
</dbReference>
<dbReference type="Pfam" id="PF01551">
    <property type="entry name" value="Peptidase_M23"/>
    <property type="match status" value="1"/>
</dbReference>